<protein>
    <recommendedName>
        <fullName evidence="8">Auxin response factor</fullName>
    </recommendedName>
</protein>
<organism evidence="10 11">
    <name type="scientific">Ambrosia artemisiifolia</name>
    <name type="common">Common ragweed</name>
    <dbReference type="NCBI Taxonomy" id="4212"/>
    <lineage>
        <taxon>Eukaryota</taxon>
        <taxon>Viridiplantae</taxon>
        <taxon>Streptophyta</taxon>
        <taxon>Embryophyta</taxon>
        <taxon>Tracheophyta</taxon>
        <taxon>Spermatophyta</taxon>
        <taxon>Magnoliopsida</taxon>
        <taxon>eudicotyledons</taxon>
        <taxon>Gunneridae</taxon>
        <taxon>Pentapetalae</taxon>
        <taxon>asterids</taxon>
        <taxon>campanulids</taxon>
        <taxon>Asterales</taxon>
        <taxon>Asteraceae</taxon>
        <taxon>Asteroideae</taxon>
        <taxon>Heliantheae alliance</taxon>
        <taxon>Heliantheae</taxon>
        <taxon>Ambrosia</taxon>
    </lineage>
</organism>
<dbReference type="EMBL" id="JAMZMK010000080">
    <property type="protein sequence ID" value="KAI7757709.1"/>
    <property type="molecule type" value="Genomic_DNA"/>
</dbReference>
<evidence type="ECO:0000256" key="1">
    <source>
        <dbReference type="ARBA" id="ARBA00004123"/>
    </source>
</evidence>
<sequence>MEDEDDLTIHNYDLPPKILFKVMKVELKAYTDTDEVFAEFVLLPDSEEGEGSTVRSVPQKTPASSFRKILSVSDASTHGGCGLPKLCAEKIFPPLDVSQDDASQHLVAKDLHGAEWHLQHVYRGNPKRHMLVNGWNKFASAKKLKAGDACIFMRGRYRNEIYIGVQRAVITHKASTDLTGSDMRRGVLVDASVSMNTGTNFPVVYHPRMCASAFIVPYDIVMDALKVNYSPGMGFETLDVGGEDPEYISKKFSGIITAKEDIDHARWPNSEWRCLKVQWDVAPSNHVFPPRVSPWDIQPLASDVPHMLSSISIDRKRSMPFGPIIRSNPLSRTNEDNQSSGLQRQALTLSIGNTGSFSRLNETEMTEGITAGERWSQGNQDMRVIQTMVAKNSKGKEVWGG</sequence>
<comment type="function">
    <text evidence="8">Auxin response factors (ARFs) are transcriptional factors that bind specifically to the DNA sequence 5'-TGTCTC-3' found in the auxin-responsive promoter elements (AuxREs).</text>
</comment>
<evidence type="ECO:0000256" key="6">
    <source>
        <dbReference type="ARBA" id="ARBA00023242"/>
    </source>
</evidence>
<reference evidence="10" key="1">
    <citation type="submission" date="2022-06" db="EMBL/GenBank/DDBJ databases">
        <title>Uncovering the hologenomic basis of an extraordinary plant invasion.</title>
        <authorList>
            <person name="Bieker V.C."/>
            <person name="Martin M.D."/>
            <person name="Gilbert T."/>
            <person name="Hodgins K."/>
            <person name="Battlay P."/>
            <person name="Petersen B."/>
            <person name="Wilson J."/>
        </authorList>
    </citation>
    <scope>NUCLEOTIDE SEQUENCE</scope>
    <source>
        <strain evidence="10">AA19_3_7</strain>
        <tissue evidence="10">Leaf</tissue>
    </source>
</reference>
<dbReference type="GO" id="GO:0006355">
    <property type="term" value="P:regulation of DNA-templated transcription"/>
    <property type="evidence" value="ECO:0007669"/>
    <property type="project" value="InterPro"/>
</dbReference>
<evidence type="ECO:0000256" key="7">
    <source>
        <dbReference type="ARBA" id="ARBA00023294"/>
    </source>
</evidence>
<feature type="domain" description="TF-B3" evidence="9">
    <location>
        <begin position="66"/>
        <end position="169"/>
    </location>
</feature>
<dbReference type="Pfam" id="PF02362">
    <property type="entry name" value="B3"/>
    <property type="match status" value="1"/>
</dbReference>
<dbReference type="SUPFAM" id="SSF101936">
    <property type="entry name" value="DNA-binding pseudobarrel domain"/>
    <property type="match status" value="1"/>
</dbReference>
<name>A0AAD5DDF9_AMBAR</name>
<evidence type="ECO:0000256" key="2">
    <source>
        <dbReference type="ARBA" id="ARBA00007853"/>
    </source>
</evidence>
<accession>A0AAD5DDF9</accession>
<dbReference type="InterPro" id="IPR003340">
    <property type="entry name" value="B3_DNA-bd"/>
</dbReference>
<comment type="subunit">
    <text evidence="8">Homodimers and heterodimers.</text>
</comment>
<evidence type="ECO:0000259" key="9">
    <source>
        <dbReference type="PROSITE" id="PS50863"/>
    </source>
</evidence>
<dbReference type="PANTHER" id="PTHR31384:SF175">
    <property type="entry name" value="AUXIN RESPONSE FACTOR"/>
    <property type="match status" value="1"/>
</dbReference>
<evidence type="ECO:0000313" key="11">
    <source>
        <dbReference type="Proteomes" id="UP001206925"/>
    </source>
</evidence>
<dbReference type="GO" id="GO:0005634">
    <property type="term" value="C:nucleus"/>
    <property type="evidence" value="ECO:0007669"/>
    <property type="project" value="UniProtKB-SubCell"/>
</dbReference>
<dbReference type="InterPro" id="IPR010525">
    <property type="entry name" value="ARF_dom"/>
</dbReference>
<keyword evidence="7 8" id="KW-0927">Auxin signaling pathway</keyword>
<dbReference type="AlphaFoldDB" id="A0AAD5DDF9"/>
<evidence type="ECO:0000256" key="3">
    <source>
        <dbReference type="ARBA" id="ARBA00023015"/>
    </source>
</evidence>
<evidence type="ECO:0000256" key="8">
    <source>
        <dbReference type="RuleBase" id="RU004561"/>
    </source>
</evidence>
<comment type="subcellular location">
    <subcellularLocation>
        <location evidence="1 8">Nucleus</location>
    </subcellularLocation>
</comment>
<keyword evidence="6 8" id="KW-0539">Nucleus</keyword>
<dbReference type="Gene3D" id="2.30.30.1040">
    <property type="match status" value="1"/>
</dbReference>
<dbReference type="GO" id="GO:0009734">
    <property type="term" value="P:auxin-activated signaling pathway"/>
    <property type="evidence" value="ECO:0007669"/>
    <property type="project" value="UniProtKB-KW"/>
</dbReference>
<comment type="caution">
    <text evidence="10">The sequence shown here is derived from an EMBL/GenBank/DDBJ whole genome shotgun (WGS) entry which is preliminary data.</text>
</comment>
<keyword evidence="11" id="KW-1185">Reference proteome</keyword>
<dbReference type="GO" id="GO:0003677">
    <property type="term" value="F:DNA binding"/>
    <property type="evidence" value="ECO:0007669"/>
    <property type="project" value="UniProtKB-KW"/>
</dbReference>
<dbReference type="SMART" id="SM01019">
    <property type="entry name" value="B3"/>
    <property type="match status" value="1"/>
</dbReference>
<keyword evidence="3 8" id="KW-0805">Transcription regulation</keyword>
<comment type="similarity">
    <text evidence="2 8">Belongs to the ARF family.</text>
</comment>
<dbReference type="InterPro" id="IPR044835">
    <property type="entry name" value="ARF_plant"/>
</dbReference>
<keyword evidence="5 8" id="KW-0804">Transcription</keyword>
<gene>
    <name evidence="10" type="ORF">M8C21_014179</name>
</gene>
<dbReference type="PANTHER" id="PTHR31384">
    <property type="entry name" value="AUXIN RESPONSE FACTOR 4-RELATED"/>
    <property type="match status" value="1"/>
</dbReference>
<dbReference type="CDD" id="cd10017">
    <property type="entry name" value="B3_DNA"/>
    <property type="match status" value="1"/>
</dbReference>
<evidence type="ECO:0000256" key="5">
    <source>
        <dbReference type="ARBA" id="ARBA00023163"/>
    </source>
</evidence>
<evidence type="ECO:0000256" key="4">
    <source>
        <dbReference type="ARBA" id="ARBA00023125"/>
    </source>
</evidence>
<keyword evidence="4 8" id="KW-0238">DNA-binding</keyword>
<proteinExistence type="inferred from homology"/>
<dbReference type="Pfam" id="PF06507">
    <property type="entry name" value="ARF_AD"/>
    <property type="match status" value="1"/>
</dbReference>
<dbReference type="PROSITE" id="PS50863">
    <property type="entry name" value="B3"/>
    <property type="match status" value="1"/>
</dbReference>
<dbReference type="Proteomes" id="UP001206925">
    <property type="component" value="Unassembled WGS sequence"/>
</dbReference>
<evidence type="ECO:0000313" key="10">
    <source>
        <dbReference type="EMBL" id="KAI7757709.1"/>
    </source>
</evidence>
<dbReference type="InterPro" id="IPR015300">
    <property type="entry name" value="DNA-bd_pseudobarrel_sf"/>
</dbReference>
<dbReference type="Gene3D" id="2.40.330.10">
    <property type="entry name" value="DNA-binding pseudobarrel domain"/>
    <property type="match status" value="1"/>
</dbReference>